<protein>
    <submittedName>
        <fullName evidence="2">Uncharacterized protein</fullName>
    </submittedName>
</protein>
<feature type="compositionally biased region" description="Polar residues" evidence="1">
    <location>
        <begin position="7"/>
        <end position="17"/>
    </location>
</feature>
<sequence>MPPVRSPASQEDPTASVASEDDAPAAQAYSSPLAELRGKLRAKIREKYAERTGRKNARMGWSVTGYACAVVIRGRLRIVGWPVWADIPFGDFSRIPGGEPVMEFLTALWDSGELRFEPADAAHIDLARRNPHEVLPGRPVKLPAPNCWGRYPRNDLKLARFRPKTNPLGLPLKKGRMVGAITPKLILDEVDEADEVLSGEEPDAFEDADV</sequence>
<dbReference type="EMBL" id="KZ857496">
    <property type="protein sequence ID" value="RDX41982.1"/>
    <property type="molecule type" value="Genomic_DNA"/>
</dbReference>
<dbReference type="STRING" id="139420.A0A371CP09"/>
<dbReference type="AlphaFoldDB" id="A0A371CP09"/>
<evidence type="ECO:0000256" key="1">
    <source>
        <dbReference type="SAM" id="MobiDB-lite"/>
    </source>
</evidence>
<dbReference type="Proteomes" id="UP000256964">
    <property type="component" value="Unassembled WGS sequence"/>
</dbReference>
<gene>
    <name evidence="2" type="ORF">OH76DRAFT_1411590</name>
</gene>
<evidence type="ECO:0000313" key="2">
    <source>
        <dbReference type="EMBL" id="RDX41982.1"/>
    </source>
</evidence>
<evidence type="ECO:0000313" key="3">
    <source>
        <dbReference type="Proteomes" id="UP000256964"/>
    </source>
</evidence>
<keyword evidence="3" id="KW-1185">Reference proteome</keyword>
<organism evidence="2 3">
    <name type="scientific">Lentinus brumalis</name>
    <dbReference type="NCBI Taxonomy" id="2498619"/>
    <lineage>
        <taxon>Eukaryota</taxon>
        <taxon>Fungi</taxon>
        <taxon>Dikarya</taxon>
        <taxon>Basidiomycota</taxon>
        <taxon>Agaricomycotina</taxon>
        <taxon>Agaricomycetes</taxon>
        <taxon>Polyporales</taxon>
        <taxon>Polyporaceae</taxon>
        <taxon>Lentinus</taxon>
    </lineage>
</organism>
<dbReference type="OrthoDB" id="2755983at2759"/>
<reference evidence="2 3" key="1">
    <citation type="journal article" date="2018" name="Biotechnol. Biofuels">
        <title>Integrative visual omics of the white-rot fungus Polyporus brumalis exposes the biotechnological potential of its oxidative enzymes for delignifying raw plant biomass.</title>
        <authorList>
            <person name="Miyauchi S."/>
            <person name="Rancon A."/>
            <person name="Drula E."/>
            <person name="Hage H."/>
            <person name="Chaduli D."/>
            <person name="Favel A."/>
            <person name="Grisel S."/>
            <person name="Henrissat B."/>
            <person name="Herpoel-Gimbert I."/>
            <person name="Ruiz-Duenas F.J."/>
            <person name="Chevret D."/>
            <person name="Hainaut M."/>
            <person name="Lin J."/>
            <person name="Wang M."/>
            <person name="Pangilinan J."/>
            <person name="Lipzen A."/>
            <person name="Lesage-Meessen L."/>
            <person name="Navarro D."/>
            <person name="Riley R."/>
            <person name="Grigoriev I.V."/>
            <person name="Zhou S."/>
            <person name="Raouche S."/>
            <person name="Rosso M.N."/>
        </authorList>
    </citation>
    <scope>NUCLEOTIDE SEQUENCE [LARGE SCALE GENOMIC DNA]</scope>
    <source>
        <strain evidence="2 3">BRFM 1820</strain>
    </source>
</reference>
<proteinExistence type="predicted"/>
<accession>A0A371CP09</accession>
<name>A0A371CP09_9APHY</name>
<feature type="region of interest" description="Disordered" evidence="1">
    <location>
        <begin position="1"/>
        <end position="29"/>
    </location>
</feature>